<gene>
    <name evidence="6" type="ORF">HMPREF9429_01440</name>
</gene>
<dbReference type="InterPro" id="IPR020103">
    <property type="entry name" value="PsdUridine_synth_cat_dom_sf"/>
</dbReference>
<dbReference type="OrthoDB" id="9807829at2"/>
<evidence type="ECO:0000313" key="7">
    <source>
        <dbReference type="Proteomes" id="UP000003195"/>
    </source>
</evidence>
<evidence type="ECO:0000256" key="2">
    <source>
        <dbReference type="ARBA" id="ARBA00010876"/>
    </source>
</evidence>
<dbReference type="EMBL" id="AECS01000038">
    <property type="protein sequence ID" value="EFQ03766.1"/>
    <property type="molecule type" value="Genomic_DNA"/>
</dbReference>
<comment type="catalytic activity">
    <reaction evidence="1 4">
        <text>a uridine in RNA = a pseudouridine in RNA</text>
        <dbReference type="Rhea" id="RHEA:48348"/>
        <dbReference type="Rhea" id="RHEA-COMP:12068"/>
        <dbReference type="Rhea" id="RHEA-COMP:12069"/>
        <dbReference type="ChEBI" id="CHEBI:65314"/>
        <dbReference type="ChEBI" id="CHEBI:65315"/>
    </reaction>
</comment>
<keyword evidence="7" id="KW-1185">Reference proteome</keyword>
<dbReference type="Gene3D" id="3.30.2350.10">
    <property type="entry name" value="Pseudouridine synthase"/>
    <property type="match status" value="1"/>
</dbReference>
<dbReference type="GO" id="GO:0003723">
    <property type="term" value="F:RNA binding"/>
    <property type="evidence" value="ECO:0007669"/>
    <property type="project" value="InterPro"/>
</dbReference>
<organism evidence="6 7">
    <name type="scientific">Megasphaera micronuciformis F0359</name>
    <dbReference type="NCBI Taxonomy" id="706434"/>
    <lineage>
        <taxon>Bacteria</taxon>
        <taxon>Bacillati</taxon>
        <taxon>Bacillota</taxon>
        <taxon>Negativicutes</taxon>
        <taxon>Veillonellales</taxon>
        <taxon>Veillonellaceae</taxon>
        <taxon>Megasphaera</taxon>
    </lineage>
</organism>
<protein>
    <recommendedName>
        <fullName evidence="4">Pseudouridine synthase</fullName>
        <ecNumber evidence="4">5.4.99.-</ecNumber>
    </recommendedName>
</protein>
<comment type="caution">
    <text evidence="6">The sequence shown here is derived from an EMBL/GenBank/DDBJ whole genome shotgun (WGS) entry which is preliminary data.</text>
</comment>
<keyword evidence="4 6" id="KW-0413">Isomerase</keyword>
<dbReference type="PANTHER" id="PTHR21600">
    <property type="entry name" value="MITOCHONDRIAL RNA PSEUDOURIDINE SYNTHASE"/>
    <property type="match status" value="1"/>
</dbReference>
<comment type="similarity">
    <text evidence="2 4">Belongs to the pseudouridine synthase RluA family.</text>
</comment>
<dbReference type="GO" id="GO:0140098">
    <property type="term" value="F:catalytic activity, acting on RNA"/>
    <property type="evidence" value="ECO:0007669"/>
    <property type="project" value="UniProtKB-ARBA"/>
</dbReference>
<name>E2ZDA0_9FIRM</name>
<dbReference type="HOGENOM" id="CLU_016902_8_2_9"/>
<dbReference type="SUPFAM" id="SSF55120">
    <property type="entry name" value="Pseudouridine synthase"/>
    <property type="match status" value="1"/>
</dbReference>
<comment type="function">
    <text evidence="4">Responsible for synthesis of pseudouridine from uracil.</text>
</comment>
<dbReference type="InterPro" id="IPR050188">
    <property type="entry name" value="RluA_PseudoU_synthase"/>
</dbReference>
<dbReference type="CDD" id="cd02869">
    <property type="entry name" value="PseudoU_synth_RluA_like"/>
    <property type="match status" value="1"/>
</dbReference>
<proteinExistence type="inferred from homology"/>
<dbReference type="Pfam" id="PF00849">
    <property type="entry name" value="PseudoU_synth_2"/>
    <property type="match status" value="1"/>
</dbReference>
<feature type="domain" description="Pseudouridine synthase RsuA/RluA-like" evidence="5">
    <location>
        <begin position="82"/>
        <end position="230"/>
    </location>
</feature>
<dbReference type="Proteomes" id="UP000003195">
    <property type="component" value="Unassembled WGS sequence"/>
</dbReference>
<reference evidence="6 7" key="1">
    <citation type="submission" date="2010-08" db="EMBL/GenBank/DDBJ databases">
        <authorList>
            <person name="Weinstock G."/>
            <person name="Sodergren E."/>
            <person name="Clifton S."/>
            <person name="Fulton L."/>
            <person name="Fulton B."/>
            <person name="Courtney L."/>
            <person name="Fronick C."/>
            <person name="Harrison M."/>
            <person name="Strong C."/>
            <person name="Farmer C."/>
            <person name="Delahaunty K."/>
            <person name="Markovic C."/>
            <person name="Hall O."/>
            <person name="Minx P."/>
            <person name="Tomlinson C."/>
            <person name="Mitreva M."/>
            <person name="Hou S."/>
            <person name="Chen J."/>
            <person name="Wollam A."/>
            <person name="Pepin K.H."/>
            <person name="Johnson M."/>
            <person name="Bhonagiri V."/>
            <person name="Zhang X."/>
            <person name="Suruliraj S."/>
            <person name="Warren W."/>
            <person name="Chinwalla A."/>
            <person name="Mardis E.R."/>
            <person name="Wilson R.K."/>
        </authorList>
    </citation>
    <scope>NUCLEOTIDE SEQUENCE [LARGE SCALE GENOMIC DNA]</scope>
    <source>
        <strain evidence="6 7">F0359</strain>
    </source>
</reference>
<accession>E2ZDA0</accession>
<feature type="active site" evidence="3">
    <location>
        <position position="129"/>
    </location>
</feature>
<dbReference type="GO" id="GO:0000455">
    <property type="term" value="P:enzyme-directed rRNA pseudouridine synthesis"/>
    <property type="evidence" value="ECO:0007669"/>
    <property type="project" value="TreeGrafter"/>
</dbReference>
<evidence type="ECO:0000259" key="5">
    <source>
        <dbReference type="Pfam" id="PF00849"/>
    </source>
</evidence>
<evidence type="ECO:0000256" key="1">
    <source>
        <dbReference type="ARBA" id="ARBA00000073"/>
    </source>
</evidence>
<dbReference type="PANTHER" id="PTHR21600:SF71">
    <property type="entry name" value="PSEUDOURIDINE SYNTHASE"/>
    <property type="match status" value="1"/>
</dbReference>
<sequence>MLRFTVGPLQKPTSFAGALKHFGISATSRRKIKNNGICLQNGVPASMKDLVHQGDSLEVILQPKDTIEAEDIPLSVAYEDDYLIVVNKPPGMLMHQTSSERFGTLANAIMYYYKVHGYDHDYHPVHRLDRNTSGLCLIAKESYVQHLFDKNRLFYARTYTALAQGRFPAMLATVHTPIGRDPDSIIKRNTREDGKEAHSDFTRLAVCDDFSLIRITLHTGRTHQIRVHSAYLGHPLIGDDLYGGSRRFLNRQALHAGSVRFIHPVTGHMTYVNVPLPTDMQTLVATACWDI</sequence>
<evidence type="ECO:0000313" key="6">
    <source>
        <dbReference type="EMBL" id="EFQ03766.1"/>
    </source>
</evidence>
<dbReference type="eggNOG" id="COG0564">
    <property type="taxonomic scope" value="Bacteria"/>
</dbReference>
<dbReference type="InterPro" id="IPR006145">
    <property type="entry name" value="PsdUridine_synth_RsuA/RluA"/>
</dbReference>
<dbReference type="STRING" id="706434.HMPREF9429_01440"/>
<dbReference type="InterPro" id="IPR006225">
    <property type="entry name" value="PsdUridine_synth_RluC/D"/>
</dbReference>
<dbReference type="AlphaFoldDB" id="E2ZDA0"/>
<dbReference type="EC" id="5.4.99.-" evidence="4"/>
<evidence type="ECO:0000256" key="4">
    <source>
        <dbReference type="RuleBase" id="RU362028"/>
    </source>
</evidence>
<dbReference type="RefSeq" id="WP_006942630.1">
    <property type="nucleotide sequence ID" value="NZ_GL538208.1"/>
</dbReference>
<dbReference type="NCBIfam" id="TIGR00005">
    <property type="entry name" value="rluA_subfam"/>
    <property type="match status" value="1"/>
</dbReference>
<dbReference type="GO" id="GO:0009982">
    <property type="term" value="F:pseudouridine synthase activity"/>
    <property type="evidence" value="ECO:0007669"/>
    <property type="project" value="InterPro"/>
</dbReference>
<evidence type="ECO:0000256" key="3">
    <source>
        <dbReference type="PIRSR" id="PIRSR606225-1"/>
    </source>
</evidence>